<proteinExistence type="predicted"/>
<name>A0AA48I8U4_9FIRM</name>
<feature type="transmembrane region" description="Helical" evidence="1">
    <location>
        <begin position="142"/>
        <end position="162"/>
    </location>
</feature>
<evidence type="ECO:0000256" key="1">
    <source>
        <dbReference type="SAM" id="Phobius"/>
    </source>
</evidence>
<dbReference type="EMBL" id="AP027924">
    <property type="protein sequence ID" value="BED92213.1"/>
    <property type="molecule type" value="Genomic_DNA"/>
</dbReference>
<protein>
    <recommendedName>
        <fullName evidence="3">DUF2953 domain-containing protein</fullName>
    </recommendedName>
</protein>
<keyword evidence="1" id="KW-0472">Membrane</keyword>
<sequence length="170" mass="20286">MIFLFFICFLFIILFLPIRLKFSYVNNKFSIKIFGFNINLNKSKKKKIDNKKQMINFDIKNIKLVFAVSGLLVDIFKKIKIKRIFLKLKISLEDSYETIRIFNLSLALSNLIYFSLSNVNNIKDIEIKIYPDFFDQKSEIELEILCIFNVVLVLYEVFRIIFRIVKLQKS</sequence>
<gene>
    <name evidence="2" type="ORF">CfP315_0816</name>
</gene>
<dbReference type="AlphaFoldDB" id="A0AA48I8U4"/>
<evidence type="ECO:0000313" key="2">
    <source>
        <dbReference type="EMBL" id="BED92213.1"/>
    </source>
</evidence>
<reference evidence="2" key="1">
    <citation type="journal article" date="2023" name="ISME J.">
        <title>Emergence of putative energy parasites within Clostridia revealed by genome analysis of a novel endosymbiotic clade.</title>
        <authorList>
            <person name="Takahashi K."/>
            <person name="Kuwahara H."/>
            <person name="Horikawa Y."/>
            <person name="Izawa K."/>
            <person name="Kato D."/>
            <person name="Inagaki T."/>
            <person name="Yuki M."/>
            <person name="Ohkuma M."/>
            <person name="Hongoh Y."/>
        </authorList>
    </citation>
    <scope>NUCLEOTIDE SEQUENCE</scope>
    <source>
        <strain evidence="2">CfP3-15</strain>
    </source>
</reference>
<keyword evidence="1" id="KW-1133">Transmembrane helix</keyword>
<organism evidence="2">
    <name type="scientific">Candidatus Improbicoccus pseudotrichonymphae</name>
    <dbReference type="NCBI Taxonomy" id="3033792"/>
    <lineage>
        <taxon>Bacteria</taxon>
        <taxon>Bacillati</taxon>
        <taxon>Bacillota</taxon>
        <taxon>Clostridia</taxon>
        <taxon>Candidatus Improbicoccus</taxon>
    </lineage>
</organism>
<keyword evidence="1" id="KW-0812">Transmembrane</keyword>
<dbReference type="Proteomes" id="UP001337580">
    <property type="component" value="Chromosome"/>
</dbReference>
<dbReference type="KEGG" id="ips:CfP315_0816"/>
<accession>A0AA48I8U4</accession>
<evidence type="ECO:0008006" key="3">
    <source>
        <dbReference type="Google" id="ProtNLM"/>
    </source>
</evidence>